<name>A0A0V1I1E0_TRIPS</name>
<dbReference type="Proteomes" id="UP000054805">
    <property type="component" value="Unassembled WGS sequence"/>
</dbReference>
<organism evidence="1 2">
    <name type="scientific">Trichinella pseudospiralis</name>
    <name type="common">Parasitic roundworm</name>
    <dbReference type="NCBI Taxonomy" id="6337"/>
    <lineage>
        <taxon>Eukaryota</taxon>
        <taxon>Metazoa</taxon>
        <taxon>Ecdysozoa</taxon>
        <taxon>Nematoda</taxon>
        <taxon>Enoplea</taxon>
        <taxon>Dorylaimia</taxon>
        <taxon>Trichinellida</taxon>
        <taxon>Trichinellidae</taxon>
        <taxon>Trichinella</taxon>
    </lineage>
</organism>
<reference evidence="1 2" key="1">
    <citation type="submission" date="2015-01" db="EMBL/GenBank/DDBJ databases">
        <title>Evolution of Trichinella species and genotypes.</title>
        <authorList>
            <person name="Korhonen P.K."/>
            <person name="Edoardo P."/>
            <person name="Giuseppe L.R."/>
            <person name="Gasser R.B."/>
        </authorList>
    </citation>
    <scope>NUCLEOTIDE SEQUENCE [LARGE SCALE GENOMIC DNA]</scope>
    <source>
        <strain evidence="1">ISS588</strain>
    </source>
</reference>
<dbReference type="EMBL" id="JYDS01000304">
    <property type="protein sequence ID" value="KRZ16066.1"/>
    <property type="molecule type" value="Genomic_DNA"/>
</dbReference>
<dbReference type="AlphaFoldDB" id="A0A0V1I1E0"/>
<evidence type="ECO:0000313" key="1">
    <source>
        <dbReference type="EMBL" id="KRZ16066.1"/>
    </source>
</evidence>
<keyword evidence="2" id="KW-1185">Reference proteome</keyword>
<gene>
    <name evidence="1" type="ORF">T4B_12915</name>
</gene>
<evidence type="ECO:0000313" key="2">
    <source>
        <dbReference type="Proteomes" id="UP000054805"/>
    </source>
</evidence>
<sequence length="97" mass="11258">MNETTLSAHSIQQHLLACVMTHYKKLMNQISDVVKNQQKSVYKGRCYTLKRINRNDKYWGGGALIHFSNSEIKRLPWHTLHKIGLKTVYWIKQSSGG</sequence>
<protein>
    <submittedName>
        <fullName evidence="1">Uncharacterized protein</fullName>
    </submittedName>
</protein>
<proteinExistence type="predicted"/>
<accession>A0A0V1I1E0</accession>
<comment type="caution">
    <text evidence="1">The sequence shown here is derived from an EMBL/GenBank/DDBJ whole genome shotgun (WGS) entry which is preliminary data.</text>
</comment>